<dbReference type="PROSITE" id="PS01209">
    <property type="entry name" value="LDLRA_1"/>
    <property type="match status" value="1"/>
</dbReference>
<dbReference type="AlphaFoldDB" id="A0A8B6BZY2"/>
<feature type="disulfide bond" evidence="8">
    <location>
        <begin position="89"/>
        <end position="107"/>
    </location>
</feature>
<evidence type="ECO:0000313" key="10">
    <source>
        <dbReference type="Proteomes" id="UP000596742"/>
    </source>
</evidence>
<evidence type="ECO:0000256" key="1">
    <source>
        <dbReference type="ARBA" id="ARBA00004167"/>
    </source>
</evidence>
<protein>
    <submittedName>
        <fullName evidence="9">Uncharacterized protein</fullName>
    </submittedName>
</protein>
<dbReference type="InterPro" id="IPR050685">
    <property type="entry name" value="LDLR"/>
</dbReference>
<comment type="caution">
    <text evidence="9">The sequence shown here is derived from an EMBL/GenBank/DDBJ whole genome shotgun (WGS) entry which is preliminary data.</text>
</comment>
<evidence type="ECO:0000256" key="5">
    <source>
        <dbReference type="ARBA" id="ARBA00022989"/>
    </source>
</evidence>
<feature type="disulfide bond" evidence="8">
    <location>
        <begin position="52"/>
        <end position="70"/>
    </location>
</feature>
<keyword evidence="7 8" id="KW-1015">Disulfide bond</keyword>
<sequence length="187" mass="20467">MLKFVLITPRPDLASTADNTFTGKTYTIMKVVLVIGIFLGTAFCCSDDQYTCLDGQCISADYQCDSWVDCSSGEDDMGCSPCESDQFLCATDSCIKWSWVCDGMDDCGDGSDERGCSNLCWNTYNPLARRSIAKVSAKTAVTRGLNKGGKNEAAGSNLYTKKNEVEAEKIVNKLEKLRLLRRGKNGK</sequence>
<evidence type="ECO:0000256" key="3">
    <source>
        <dbReference type="ARBA" id="ARBA00022692"/>
    </source>
</evidence>
<dbReference type="SMART" id="SM00192">
    <property type="entry name" value="LDLa"/>
    <property type="match status" value="2"/>
</dbReference>
<dbReference type="PRINTS" id="PR00261">
    <property type="entry name" value="LDLRECEPTOR"/>
</dbReference>
<feature type="disulfide bond" evidence="8">
    <location>
        <begin position="45"/>
        <end position="57"/>
    </location>
</feature>
<name>A0A8B6BZY2_MYTGA</name>
<dbReference type="GO" id="GO:0005886">
    <property type="term" value="C:plasma membrane"/>
    <property type="evidence" value="ECO:0007669"/>
    <property type="project" value="TreeGrafter"/>
</dbReference>
<dbReference type="PANTHER" id="PTHR24270:SF60">
    <property type="entry name" value="CUB AND LDLA DOMAIN, ISOFORM A-RELATED"/>
    <property type="match status" value="1"/>
</dbReference>
<keyword evidence="3" id="KW-0812">Transmembrane</keyword>
<dbReference type="GO" id="GO:0016192">
    <property type="term" value="P:vesicle-mediated transport"/>
    <property type="evidence" value="ECO:0007669"/>
    <property type="project" value="UniProtKB-ARBA"/>
</dbReference>
<feature type="disulfide bond" evidence="8">
    <location>
        <begin position="64"/>
        <end position="79"/>
    </location>
</feature>
<proteinExistence type="predicted"/>
<dbReference type="GO" id="GO:0012505">
    <property type="term" value="C:endomembrane system"/>
    <property type="evidence" value="ECO:0007669"/>
    <property type="project" value="UniProtKB-SubCell"/>
</dbReference>
<keyword evidence="10" id="KW-1185">Reference proteome</keyword>
<dbReference type="CDD" id="cd00112">
    <property type="entry name" value="LDLa"/>
    <property type="match status" value="2"/>
</dbReference>
<dbReference type="InterPro" id="IPR002172">
    <property type="entry name" value="LDrepeatLR_classA_rpt"/>
</dbReference>
<keyword evidence="6" id="KW-0472">Membrane</keyword>
<dbReference type="OrthoDB" id="10013209at2759"/>
<dbReference type="SUPFAM" id="SSF57424">
    <property type="entry name" value="LDL receptor-like module"/>
    <property type="match status" value="2"/>
</dbReference>
<keyword evidence="4" id="KW-0677">Repeat</keyword>
<evidence type="ECO:0000256" key="8">
    <source>
        <dbReference type="PROSITE-ProRule" id="PRU00124"/>
    </source>
</evidence>
<dbReference type="Gene3D" id="4.10.400.10">
    <property type="entry name" value="Low-density Lipoprotein Receptor"/>
    <property type="match status" value="2"/>
</dbReference>
<evidence type="ECO:0000256" key="6">
    <source>
        <dbReference type="ARBA" id="ARBA00023136"/>
    </source>
</evidence>
<dbReference type="Proteomes" id="UP000596742">
    <property type="component" value="Unassembled WGS sequence"/>
</dbReference>
<evidence type="ECO:0000256" key="4">
    <source>
        <dbReference type="ARBA" id="ARBA00022737"/>
    </source>
</evidence>
<evidence type="ECO:0000256" key="7">
    <source>
        <dbReference type="ARBA" id="ARBA00023157"/>
    </source>
</evidence>
<dbReference type="InterPro" id="IPR036055">
    <property type="entry name" value="LDL_receptor-like_sf"/>
</dbReference>
<dbReference type="EMBL" id="UYJE01000928">
    <property type="protein sequence ID" value="VDH97629.1"/>
    <property type="molecule type" value="Genomic_DNA"/>
</dbReference>
<feature type="disulfide bond" evidence="8">
    <location>
        <begin position="101"/>
        <end position="116"/>
    </location>
</feature>
<organism evidence="9 10">
    <name type="scientific">Mytilus galloprovincialis</name>
    <name type="common">Mediterranean mussel</name>
    <dbReference type="NCBI Taxonomy" id="29158"/>
    <lineage>
        <taxon>Eukaryota</taxon>
        <taxon>Metazoa</taxon>
        <taxon>Spiralia</taxon>
        <taxon>Lophotrochozoa</taxon>
        <taxon>Mollusca</taxon>
        <taxon>Bivalvia</taxon>
        <taxon>Autobranchia</taxon>
        <taxon>Pteriomorphia</taxon>
        <taxon>Mytilida</taxon>
        <taxon>Mytiloidea</taxon>
        <taxon>Mytilidae</taxon>
        <taxon>Mytilinae</taxon>
        <taxon>Mytilus</taxon>
    </lineage>
</organism>
<dbReference type="PANTHER" id="PTHR24270">
    <property type="entry name" value="LOW-DENSITY LIPOPROTEIN RECEPTOR-RELATED"/>
    <property type="match status" value="1"/>
</dbReference>
<evidence type="ECO:0000256" key="2">
    <source>
        <dbReference type="ARBA" id="ARBA00004308"/>
    </source>
</evidence>
<comment type="subcellular location">
    <subcellularLocation>
        <location evidence="2">Endomembrane system</location>
    </subcellularLocation>
    <subcellularLocation>
        <location evidence="1">Membrane</location>
        <topology evidence="1">Single-pass membrane protein</topology>
    </subcellularLocation>
</comment>
<dbReference type="Pfam" id="PF00057">
    <property type="entry name" value="Ldl_recept_a"/>
    <property type="match status" value="1"/>
</dbReference>
<reference evidence="9" key="1">
    <citation type="submission" date="2018-11" db="EMBL/GenBank/DDBJ databases">
        <authorList>
            <person name="Alioto T."/>
            <person name="Alioto T."/>
        </authorList>
    </citation>
    <scope>NUCLEOTIDE SEQUENCE</scope>
</reference>
<accession>A0A8B6BZY2</accession>
<dbReference type="InterPro" id="IPR023415">
    <property type="entry name" value="LDLR_class-A_CS"/>
</dbReference>
<dbReference type="PROSITE" id="PS50068">
    <property type="entry name" value="LDLRA_2"/>
    <property type="match status" value="2"/>
</dbReference>
<keyword evidence="5" id="KW-1133">Transmembrane helix</keyword>
<gene>
    <name evidence="9" type="ORF">MGAL_10B081429</name>
</gene>
<feature type="disulfide bond" evidence="8">
    <location>
        <begin position="82"/>
        <end position="94"/>
    </location>
</feature>
<evidence type="ECO:0000313" key="9">
    <source>
        <dbReference type="EMBL" id="VDH97629.1"/>
    </source>
</evidence>